<dbReference type="Proteomes" id="UP000008461">
    <property type="component" value="Chromosome"/>
</dbReference>
<feature type="binding site" evidence="3">
    <location>
        <position position="66"/>
    </location>
    <ligand>
        <name>a divalent metal cation</name>
        <dbReference type="ChEBI" id="CHEBI:60240"/>
    </ligand>
</feature>
<reference evidence="5 6" key="1">
    <citation type="journal article" date="2011" name="Stand. Genomic Sci.">
        <title>Complete genome sequence of Haliscomenobacter hydrossis type strain (O).</title>
        <authorList>
            <consortium name="US DOE Joint Genome Institute (JGI-PGF)"/>
            <person name="Daligault H."/>
            <person name="Lapidus A."/>
            <person name="Zeytun A."/>
            <person name="Nolan M."/>
            <person name="Lucas S."/>
            <person name="Del Rio T.G."/>
            <person name="Tice H."/>
            <person name="Cheng J.F."/>
            <person name="Tapia R."/>
            <person name="Han C."/>
            <person name="Goodwin L."/>
            <person name="Pitluck S."/>
            <person name="Liolios K."/>
            <person name="Pagani I."/>
            <person name="Ivanova N."/>
            <person name="Huntemann M."/>
            <person name="Mavromatis K."/>
            <person name="Mikhailova N."/>
            <person name="Pati A."/>
            <person name="Chen A."/>
            <person name="Palaniappan K."/>
            <person name="Land M."/>
            <person name="Hauser L."/>
            <person name="Brambilla E.M."/>
            <person name="Rohde M."/>
            <person name="Verbarg S."/>
            <person name="Goker M."/>
            <person name="Bristow J."/>
            <person name="Eisen J.A."/>
            <person name="Markowitz V."/>
            <person name="Hugenholtz P."/>
            <person name="Kyrpides N.C."/>
            <person name="Klenk H.P."/>
            <person name="Woyke T."/>
        </authorList>
    </citation>
    <scope>NUCLEOTIDE SEQUENCE [LARGE SCALE GENOMIC DNA]</scope>
    <source>
        <strain evidence="6">ATCC 27775 / DSM 1100 / LMG 10767 / O</strain>
    </source>
</reference>
<accession>F4KX66</accession>
<protein>
    <submittedName>
        <fullName evidence="5">DinB family protein</fullName>
    </submittedName>
</protein>
<feature type="binding site" evidence="3">
    <location>
        <position position="152"/>
    </location>
    <ligand>
        <name>a divalent metal cation</name>
        <dbReference type="ChEBI" id="CHEBI:60240"/>
    </ligand>
</feature>
<dbReference type="Pfam" id="PF05163">
    <property type="entry name" value="DinB"/>
    <property type="match status" value="1"/>
</dbReference>
<dbReference type="SUPFAM" id="SSF109854">
    <property type="entry name" value="DinB/YfiT-like putative metalloenzymes"/>
    <property type="match status" value="1"/>
</dbReference>
<evidence type="ECO:0000256" key="3">
    <source>
        <dbReference type="PIRSR" id="PIRSR607837-1"/>
    </source>
</evidence>
<feature type="binding site" evidence="3">
    <location>
        <position position="148"/>
    </location>
    <ligand>
        <name>a divalent metal cation</name>
        <dbReference type="ChEBI" id="CHEBI:60240"/>
    </ligand>
</feature>
<comment type="similarity">
    <text evidence="1">Belongs to the DinB family.</text>
</comment>
<dbReference type="Gene3D" id="1.20.120.450">
    <property type="entry name" value="dinb family like domain"/>
    <property type="match status" value="1"/>
</dbReference>
<dbReference type="eggNOG" id="COG2318">
    <property type="taxonomic scope" value="Bacteria"/>
</dbReference>
<evidence type="ECO:0000256" key="4">
    <source>
        <dbReference type="SAM" id="SignalP"/>
    </source>
</evidence>
<sequence>MITLAALLLLTLTVHAQMADSIKVQFVRDWQRAKAYTKEYLDAMPKDKYNYRAHDSIRTFGQQMLHLAQANAGLVANGTAANRIWMGKNLEQIPSIQSADSVAHYVLTSYDYAITSISNMNPAILNERVKRGPFDISRYAWILKAFEHQTHHRGQTTIYIRLLGIKPPNEKLF</sequence>
<dbReference type="InterPro" id="IPR034660">
    <property type="entry name" value="DinB/YfiT-like"/>
</dbReference>
<dbReference type="STRING" id="760192.Halhy_0383"/>
<gene>
    <name evidence="5" type="ordered locus">Halhy_0383</name>
</gene>
<dbReference type="AlphaFoldDB" id="F4KX66"/>
<dbReference type="EMBL" id="CP002691">
    <property type="protein sequence ID" value="AEE48294.1"/>
    <property type="molecule type" value="Genomic_DNA"/>
</dbReference>
<keyword evidence="2 3" id="KW-0479">Metal-binding</keyword>
<keyword evidence="6" id="KW-1185">Reference proteome</keyword>
<evidence type="ECO:0000313" key="6">
    <source>
        <dbReference type="Proteomes" id="UP000008461"/>
    </source>
</evidence>
<evidence type="ECO:0000313" key="5">
    <source>
        <dbReference type="EMBL" id="AEE48294.1"/>
    </source>
</evidence>
<proteinExistence type="inferred from homology"/>
<name>F4KX66_HALH1</name>
<feature type="signal peptide" evidence="4">
    <location>
        <begin position="1"/>
        <end position="16"/>
    </location>
</feature>
<keyword evidence="4" id="KW-0732">Signal</keyword>
<dbReference type="InterPro" id="IPR007837">
    <property type="entry name" value="DinB"/>
</dbReference>
<feature type="chain" id="PRO_5003316196" evidence="4">
    <location>
        <begin position="17"/>
        <end position="173"/>
    </location>
</feature>
<reference key="2">
    <citation type="submission" date="2011-04" db="EMBL/GenBank/DDBJ databases">
        <title>Complete sequence of chromosome of Haliscomenobacter hydrossis DSM 1100.</title>
        <authorList>
            <consortium name="US DOE Joint Genome Institute (JGI-PGF)"/>
            <person name="Lucas S."/>
            <person name="Han J."/>
            <person name="Lapidus A."/>
            <person name="Bruce D."/>
            <person name="Goodwin L."/>
            <person name="Pitluck S."/>
            <person name="Peters L."/>
            <person name="Kyrpides N."/>
            <person name="Mavromatis K."/>
            <person name="Ivanova N."/>
            <person name="Ovchinnikova G."/>
            <person name="Pagani I."/>
            <person name="Daligault H."/>
            <person name="Detter J.C."/>
            <person name="Han C."/>
            <person name="Land M."/>
            <person name="Hauser L."/>
            <person name="Markowitz V."/>
            <person name="Cheng J.-F."/>
            <person name="Hugenholtz P."/>
            <person name="Woyke T."/>
            <person name="Wu D."/>
            <person name="Verbarg S."/>
            <person name="Frueling A."/>
            <person name="Brambilla E."/>
            <person name="Klenk H.-P."/>
            <person name="Eisen J.A."/>
        </authorList>
    </citation>
    <scope>NUCLEOTIDE SEQUENCE</scope>
    <source>
        <strain>DSM 1100</strain>
    </source>
</reference>
<evidence type="ECO:0000256" key="2">
    <source>
        <dbReference type="ARBA" id="ARBA00022723"/>
    </source>
</evidence>
<organism evidence="5 6">
    <name type="scientific">Haliscomenobacter hydrossis (strain ATCC 27775 / DSM 1100 / LMG 10767 / O)</name>
    <dbReference type="NCBI Taxonomy" id="760192"/>
    <lineage>
        <taxon>Bacteria</taxon>
        <taxon>Pseudomonadati</taxon>
        <taxon>Bacteroidota</taxon>
        <taxon>Saprospiria</taxon>
        <taxon>Saprospirales</taxon>
        <taxon>Haliscomenobacteraceae</taxon>
        <taxon>Haliscomenobacter</taxon>
    </lineage>
</organism>
<dbReference type="GO" id="GO:0046872">
    <property type="term" value="F:metal ion binding"/>
    <property type="evidence" value="ECO:0007669"/>
    <property type="project" value="UniProtKB-KW"/>
</dbReference>
<evidence type="ECO:0000256" key="1">
    <source>
        <dbReference type="ARBA" id="ARBA00008635"/>
    </source>
</evidence>
<dbReference type="HOGENOM" id="CLU_120900_3_0_10"/>
<dbReference type="KEGG" id="hhy:Halhy_0383"/>